<keyword evidence="1" id="KW-0812">Transmembrane</keyword>
<dbReference type="GO" id="GO:0003824">
    <property type="term" value="F:catalytic activity"/>
    <property type="evidence" value="ECO:0007669"/>
    <property type="project" value="InterPro"/>
</dbReference>
<feature type="domain" description="MOSC" evidence="2">
    <location>
        <begin position="165"/>
        <end position="276"/>
    </location>
</feature>
<proteinExistence type="predicted"/>
<comment type="caution">
    <text evidence="3">The sequence shown here is derived from an EMBL/GenBank/DDBJ whole genome shotgun (WGS) entry which is preliminary data.</text>
</comment>
<evidence type="ECO:0000313" key="4">
    <source>
        <dbReference type="Proteomes" id="UP001249851"/>
    </source>
</evidence>
<dbReference type="InterPro" id="IPR011037">
    <property type="entry name" value="Pyrv_Knase-like_insert_dom_sf"/>
</dbReference>
<keyword evidence="4" id="KW-1185">Reference proteome</keyword>
<dbReference type="Proteomes" id="UP001249851">
    <property type="component" value="Unassembled WGS sequence"/>
</dbReference>
<dbReference type="EMBL" id="JARQWQ010000031">
    <property type="protein sequence ID" value="KAK2561854.1"/>
    <property type="molecule type" value="Genomic_DNA"/>
</dbReference>
<dbReference type="GO" id="GO:0030170">
    <property type="term" value="F:pyridoxal phosphate binding"/>
    <property type="evidence" value="ECO:0007669"/>
    <property type="project" value="InterPro"/>
</dbReference>
<evidence type="ECO:0000259" key="2">
    <source>
        <dbReference type="PROSITE" id="PS51340"/>
    </source>
</evidence>
<dbReference type="InterPro" id="IPR005302">
    <property type="entry name" value="MoCF_Sase_C"/>
</dbReference>
<keyword evidence="1" id="KW-0472">Membrane</keyword>
<accession>A0AAD9QIB6</accession>
<dbReference type="AlphaFoldDB" id="A0AAD9QIB6"/>
<sequence>MSSSYSKYLLIGLPVVALAGIGVLWWQRREEKDSCTEVGHVRELWVYPVKSCKGIQLTEAKCFKRGIEYDRSWIIIGEDDIYLTQRKDPKLALVVPHFEDGKYLCLDAPGMSTLKVDIQAEKEGVRKIKVKTSYGEGFYVGDEAAAWISTYLEKPGCKIYQLSKTRVIQEDEKWGSVAQPGDLVPFSDFAGYLITIDASLDALNSELPKPISMERFRANIIISGPKAFEEDEWTTKTLQIGDIKFRFLKRCGRCQVTTVDPELGVKDGEEPLTTLR</sequence>
<dbReference type="Pfam" id="PF03473">
    <property type="entry name" value="MOSC"/>
    <property type="match status" value="1"/>
</dbReference>
<dbReference type="PROSITE" id="PS51340">
    <property type="entry name" value="MOSC"/>
    <property type="match status" value="1"/>
</dbReference>
<reference evidence="3" key="1">
    <citation type="journal article" date="2023" name="G3 (Bethesda)">
        <title>Whole genome assembly and annotation of the endangered Caribbean coral Acropora cervicornis.</title>
        <authorList>
            <person name="Selwyn J.D."/>
            <person name="Vollmer S.V."/>
        </authorList>
    </citation>
    <scope>NUCLEOTIDE SEQUENCE</scope>
    <source>
        <strain evidence="3">K2</strain>
    </source>
</reference>
<dbReference type="Pfam" id="PF03476">
    <property type="entry name" value="MOSC_N"/>
    <property type="match status" value="1"/>
</dbReference>
<dbReference type="SUPFAM" id="SSF141673">
    <property type="entry name" value="MOSC N-terminal domain-like"/>
    <property type="match status" value="1"/>
</dbReference>
<name>A0AAD9QIB6_ACRCE</name>
<dbReference type="InterPro" id="IPR005303">
    <property type="entry name" value="MOCOS_middle"/>
</dbReference>
<dbReference type="GO" id="GO:0030151">
    <property type="term" value="F:molybdenum ion binding"/>
    <property type="evidence" value="ECO:0007669"/>
    <property type="project" value="InterPro"/>
</dbReference>
<reference evidence="3" key="2">
    <citation type="journal article" date="2023" name="Science">
        <title>Genomic signatures of disease resistance in endangered staghorn corals.</title>
        <authorList>
            <person name="Vollmer S.V."/>
            <person name="Selwyn J.D."/>
            <person name="Despard B.A."/>
            <person name="Roesel C.L."/>
        </authorList>
    </citation>
    <scope>NUCLEOTIDE SEQUENCE</scope>
    <source>
        <strain evidence="3">K2</strain>
    </source>
</reference>
<gene>
    <name evidence="3" type="ORF">P5673_015245</name>
</gene>
<protein>
    <submittedName>
        <fullName evidence="3">Mitochondrial amidoxime-reducing component 1</fullName>
    </submittedName>
</protein>
<feature type="transmembrane region" description="Helical" evidence="1">
    <location>
        <begin position="7"/>
        <end position="26"/>
    </location>
</feature>
<organism evidence="3 4">
    <name type="scientific">Acropora cervicornis</name>
    <name type="common">Staghorn coral</name>
    <dbReference type="NCBI Taxonomy" id="6130"/>
    <lineage>
        <taxon>Eukaryota</taxon>
        <taxon>Metazoa</taxon>
        <taxon>Cnidaria</taxon>
        <taxon>Anthozoa</taxon>
        <taxon>Hexacorallia</taxon>
        <taxon>Scleractinia</taxon>
        <taxon>Astrocoeniina</taxon>
        <taxon>Acroporidae</taxon>
        <taxon>Acropora</taxon>
    </lineage>
</organism>
<dbReference type="SUPFAM" id="SSF50800">
    <property type="entry name" value="PK beta-barrel domain-like"/>
    <property type="match status" value="1"/>
</dbReference>
<evidence type="ECO:0000313" key="3">
    <source>
        <dbReference type="EMBL" id="KAK2561854.1"/>
    </source>
</evidence>
<dbReference type="PANTHER" id="PTHR14237:SF19">
    <property type="entry name" value="MITOCHONDRIAL AMIDOXIME REDUCING COMPONENT 1"/>
    <property type="match status" value="1"/>
</dbReference>
<feature type="non-terminal residue" evidence="3">
    <location>
        <position position="1"/>
    </location>
</feature>
<evidence type="ECO:0000256" key="1">
    <source>
        <dbReference type="SAM" id="Phobius"/>
    </source>
</evidence>
<dbReference type="PANTHER" id="PTHR14237">
    <property type="entry name" value="MOLYBDOPTERIN COFACTOR SULFURASE MOSC"/>
    <property type="match status" value="1"/>
</dbReference>
<keyword evidence="1" id="KW-1133">Transmembrane helix</keyword>